<evidence type="ECO:0000259" key="3">
    <source>
        <dbReference type="PROSITE" id="PS50943"/>
    </source>
</evidence>
<dbReference type="GO" id="GO:0005829">
    <property type="term" value="C:cytosol"/>
    <property type="evidence" value="ECO:0007669"/>
    <property type="project" value="TreeGrafter"/>
</dbReference>
<dbReference type="Pfam" id="PF07883">
    <property type="entry name" value="Cupin_2"/>
    <property type="match status" value="1"/>
</dbReference>
<dbReference type="STRING" id="426128.SAMN05660297_02840"/>
<organism evidence="4 5">
    <name type="scientific">Natronincola peptidivorans</name>
    <dbReference type="NCBI Taxonomy" id="426128"/>
    <lineage>
        <taxon>Bacteria</taxon>
        <taxon>Bacillati</taxon>
        <taxon>Bacillota</taxon>
        <taxon>Clostridia</taxon>
        <taxon>Peptostreptococcales</taxon>
        <taxon>Natronincolaceae</taxon>
        <taxon>Natronincola</taxon>
    </lineage>
</organism>
<name>A0A1I0FKB7_9FIRM</name>
<evidence type="ECO:0000313" key="4">
    <source>
        <dbReference type="EMBL" id="SET58744.1"/>
    </source>
</evidence>
<dbReference type="PANTHER" id="PTHR46797:SF25">
    <property type="entry name" value="TRANSCRIPTIONAL REGULATOR"/>
    <property type="match status" value="1"/>
</dbReference>
<protein>
    <submittedName>
        <fullName evidence="4">Transcriptional regulator, XRE family with cupin sensor</fullName>
    </submittedName>
</protein>
<feature type="domain" description="HTH cro/C1-type" evidence="3">
    <location>
        <begin position="13"/>
        <end position="66"/>
    </location>
</feature>
<dbReference type="EMBL" id="FOHU01000015">
    <property type="protein sequence ID" value="SET58744.1"/>
    <property type="molecule type" value="Genomic_DNA"/>
</dbReference>
<dbReference type="InterPro" id="IPR014710">
    <property type="entry name" value="RmlC-like_jellyroll"/>
</dbReference>
<dbReference type="PANTHER" id="PTHR46797">
    <property type="entry name" value="HTH-TYPE TRANSCRIPTIONAL REGULATOR"/>
    <property type="match status" value="1"/>
</dbReference>
<keyword evidence="1" id="KW-0238">DNA-binding</keyword>
<dbReference type="SUPFAM" id="SSF51182">
    <property type="entry name" value="RmlC-like cupins"/>
    <property type="match status" value="1"/>
</dbReference>
<dbReference type="Proteomes" id="UP000199568">
    <property type="component" value="Unassembled WGS sequence"/>
</dbReference>
<dbReference type="CDD" id="cd00093">
    <property type="entry name" value="HTH_XRE"/>
    <property type="match status" value="1"/>
</dbReference>
<dbReference type="RefSeq" id="WP_330387929.1">
    <property type="nucleotide sequence ID" value="NZ_FOHU01000015.1"/>
</dbReference>
<dbReference type="InterPro" id="IPR011051">
    <property type="entry name" value="RmlC_Cupin_sf"/>
</dbReference>
<dbReference type="InterPro" id="IPR010982">
    <property type="entry name" value="Lambda_DNA-bd_dom_sf"/>
</dbReference>
<dbReference type="InterPro" id="IPR001387">
    <property type="entry name" value="Cro/C1-type_HTH"/>
</dbReference>
<evidence type="ECO:0000256" key="1">
    <source>
        <dbReference type="ARBA" id="ARBA00023125"/>
    </source>
</evidence>
<evidence type="ECO:0000313" key="5">
    <source>
        <dbReference type="Proteomes" id="UP000199568"/>
    </source>
</evidence>
<sequence length="215" mass="24617">MLKIKTQIGAKAKQLRQEKKITLKELSEKTNLSVGYLSQFERGINTIAIDTLAKIAEVYNVGLSYFFPNKLEENSVVLKSHEQEILDVIGENYIVTSLSTNNAHVLYPRLIKILPTLKTTEVLQTYPHQGEEFVYVLEGILTLLYKDKKHYLYPGDSAHYSSSIPHNWTNSTNKNVQILCISIPNPFNENNPHITENDDHLSLSEENRLKDMEDK</sequence>
<dbReference type="SUPFAM" id="SSF47413">
    <property type="entry name" value="lambda repressor-like DNA-binding domains"/>
    <property type="match status" value="1"/>
</dbReference>
<dbReference type="CDD" id="cd02209">
    <property type="entry name" value="cupin_XRE_C"/>
    <property type="match status" value="1"/>
</dbReference>
<keyword evidence="5" id="KW-1185">Reference proteome</keyword>
<accession>A0A1I0FKB7</accession>
<feature type="compositionally biased region" description="Basic and acidic residues" evidence="2">
    <location>
        <begin position="195"/>
        <end position="215"/>
    </location>
</feature>
<dbReference type="Pfam" id="PF01381">
    <property type="entry name" value="HTH_3"/>
    <property type="match status" value="1"/>
</dbReference>
<dbReference type="GO" id="GO:0003677">
    <property type="term" value="F:DNA binding"/>
    <property type="evidence" value="ECO:0007669"/>
    <property type="project" value="UniProtKB-KW"/>
</dbReference>
<evidence type="ECO:0000256" key="2">
    <source>
        <dbReference type="SAM" id="MobiDB-lite"/>
    </source>
</evidence>
<dbReference type="PROSITE" id="PS50943">
    <property type="entry name" value="HTH_CROC1"/>
    <property type="match status" value="1"/>
</dbReference>
<proteinExistence type="predicted"/>
<dbReference type="InterPro" id="IPR050807">
    <property type="entry name" value="TransReg_Diox_bact_type"/>
</dbReference>
<dbReference type="InterPro" id="IPR013096">
    <property type="entry name" value="Cupin_2"/>
</dbReference>
<reference evidence="4 5" key="1">
    <citation type="submission" date="2016-10" db="EMBL/GenBank/DDBJ databases">
        <authorList>
            <person name="de Groot N.N."/>
        </authorList>
    </citation>
    <scope>NUCLEOTIDE SEQUENCE [LARGE SCALE GENOMIC DNA]</scope>
    <source>
        <strain evidence="4 5">DSM 18979</strain>
    </source>
</reference>
<dbReference type="GO" id="GO:0003700">
    <property type="term" value="F:DNA-binding transcription factor activity"/>
    <property type="evidence" value="ECO:0007669"/>
    <property type="project" value="TreeGrafter"/>
</dbReference>
<gene>
    <name evidence="4" type="ORF">SAMN05660297_02840</name>
</gene>
<dbReference type="Gene3D" id="1.10.260.40">
    <property type="entry name" value="lambda repressor-like DNA-binding domains"/>
    <property type="match status" value="1"/>
</dbReference>
<dbReference type="AlphaFoldDB" id="A0A1I0FKB7"/>
<feature type="region of interest" description="Disordered" evidence="2">
    <location>
        <begin position="191"/>
        <end position="215"/>
    </location>
</feature>
<dbReference type="Gene3D" id="2.60.120.10">
    <property type="entry name" value="Jelly Rolls"/>
    <property type="match status" value="1"/>
</dbReference>
<dbReference type="SMART" id="SM00530">
    <property type="entry name" value="HTH_XRE"/>
    <property type="match status" value="1"/>
</dbReference>